<accession>A0ABR8JPC8</accession>
<dbReference type="PANTHER" id="PTHR35145">
    <property type="entry name" value="CYTOPLASMIC PROTEIN-RELATED"/>
    <property type="match status" value="1"/>
</dbReference>
<dbReference type="SUPFAM" id="SSF142906">
    <property type="entry name" value="YjbR-like"/>
    <property type="match status" value="1"/>
</dbReference>
<organism evidence="1 2">
    <name type="scientific">Hymenobacter armeniacus</name>
    <dbReference type="NCBI Taxonomy" id="2771358"/>
    <lineage>
        <taxon>Bacteria</taxon>
        <taxon>Pseudomonadati</taxon>
        <taxon>Bacteroidota</taxon>
        <taxon>Cytophagia</taxon>
        <taxon>Cytophagales</taxon>
        <taxon>Hymenobacteraceae</taxon>
        <taxon>Hymenobacter</taxon>
    </lineage>
</organism>
<evidence type="ECO:0000313" key="2">
    <source>
        <dbReference type="Proteomes" id="UP000606003"/>
    </source>
</evidence>
<gene>
    <name evidence="1" type="ORF">IC234_06890</name>
</gene>
<reference evidence="1 2" key="1">
    <citation type="submission" date="2020-09" db="EMBL/GenBank/DDBJ databases">
        <authorList>
            <person name="Kim M.K."/>
        </authorList>
    </citation>
    <scope>NUCLEOTIDE SEQUENCE [LARGE SCALE GENOMIC DNA]</scope>
    <source>
        <strain evidence="1 2">BT189</strain>
    </source>
</reference>
<dbReference type="GO" id="GO:0003677">
    <property type="term" value="F:DNA binding"/>
    <property type="evidence" value="ECO:0007669"/>
    <property type="project" value="UniProtKB-KW"/>
</dbReference>
<dbReference type="Pfam" id="PF04237">
    <property type="entry name" value="YjbR"/>
    <property type="match status" value="1"/>
</dbReference>
<evidence type="ECO:0000313" key="1">
    <source>
        <dbReference type="EMBL" id="MBD2721851.1"/>
    </source>
</evidence>
<dbReference type="RefSeq" id="WP_190923117.1">
    <property type="nucleotide sequence ID" value="NZ_JACXAC010000002.1"/>
</dbReference>
<dbReference type="Proteomes" id="UP000606003">
    <property type="component" value="Unassembled WGS sequence"/>
</dbReference>
<proteinExistence type="predicted"/>
<dbReference type="InterPro" id="IPR038056">
    <property type="entry name" value="YjbR-like_sf"/>
</dbReference>
<comment type="caution">
    <text evidence="1">The sequence shown here is derived from an EMBL/GenBank/DDBJ whole genome shotgun (WGS) entry which is preliminary data.</text>
</comment>
<dbReference type="InterPro" id="IPR007351">
    <property type="entry name" value="YjbR"/>
</dbReference>
<keyword evidence="2" id="KW-1185">Reference proteome</keyword>
<sequence length="116" mass="13066">MTIEDLQALCLRLPGTTEDLKWGVHLCFSVGGKMYLGTSPDEVPSTASFIAPPEELETLLESPGFSPNKHLGRYGWVTIDNIARLGPAQWERYLRHSYRTVRAKLPRKAQQQLEAL</sequence>
<dbReference type="InterPro" id="IPR058532">
    <property type="entry name" value="YjbR/MT2646/Rv2570-like"/>
</dbReference>
<dbReference type="EMBL" id="JACXAC010000002">
    <property type="protein sequence ID" value="MBD2721851.1"/>
    <property type="molecule type" value="Genomic_DNA"/>
</dbReference>
<keyword evidence="1" id="KW-0238">DNA-binding</keyword>
<dbReference type="PANTHER" id="PTHR35145:SF1">
    <property type="entry name" value="CYTOPLASMIC PROTEIN"/>
    <property type="match status" value="1"/>
</dbReference>
<protein>
    <submittedName>
        <fullName evidence="1">MmcQ/YjbR family DNA-binding protein</fullName>
    </submittedName>
</protein>
<dbReference type="Gene3D" id="3.90.1150.30">
    <property type="match status" value="1"/>
</dbReference>
<name>A0ABR8JPC8_9BACT</name>